<reference evidence="1 2" key="1">
    <citation type="journal article" date="2018" name="Nat. Ecol. Evol.">
        <title>Shark genomes provide insights into elasmobranch evolution and the origin of vertebrates.</title>
        <authorList>
            <person name="Hara Y"/>
            <person name="Yamaguchi K"/>
            <person name="Onimaru K"/>
            <person name="Kadota M"/>
            <person name="Koyanagi M"/>
            <person name="Keeley SD"/>
            <person name="Tatsumi K"/>
            <person name="Tanaka K"/>
            <person name="Motone F"/>
            <person name="Kageyama Y"/>
            <person name="Nozu R"/>
            <person name="Adachi N"/>
            <person name="Nishimura O"/>
            <person name="Nakagawa R"/>
            <person name="Tanegashima C"/>
            <person name="Kiyatake I"/>
            <person name="Matsumoto R"/>
            <person name="Murakumo K"/>
            <person name="Nishida K"/>
            <person name="Terakita A"/>
            <person name="Kuratani S"/>
            <person name="Sato K"/>
            <person name="Hyodo S Kuraku.S."/>
        </authorList>
    </citation>
    <scope>NUCLEOTIDE SEQUENCE [LARGE SCALE GENOMIC DNA]</scope>
</reference>
<evidence type="ECO:0000313" key="1">
    <source>
        <dbReference type="EMBL" id="GCC48826.1"/>
    </source>
</evidence>
<organism evidence="1 2">
    <name type="scientific">Chiloscyllium punctatum</name>
    <name type="common">Brownbanded bambooshark</name>
    <name type="synonym">Hemiscyllium punctatum</name>
    <dbReference type="NCBI Taxonomy" id="137246"/>
    <lineage>
        <taxon>Eukaryota</taxon>
        <taxon>Metazoa</taxon>
        <taxon>Chordata</taxon>
        <taxon>Craniata</taxon>
        <taxon>Vertebrata</taxon>
        <taxon>Chondrichthyes</taxon>
        <taxon>Elasmobranchii</taxon>
        <taxon>Galeomorphii</taxon>
        <taxon>Galeoidea</taxon>
        <taxon>Orectolobiformes</taxon>
        <taxon>Hemiscylliidae</taxon>
        <taxon>Chiloscyllium</taxon>
    </lineage>
</organism>
<dbReference type="AlphaFoldDB" id="A0A401U1V1"/>
<name>A0A401U1V1_CHIPU</name>
<keyword evidence="2" id="KW-1185">Reference proteome</keyword>
<dbReference type="EMBL" id="BEZZ01251358">
    <property type="protein sequence ID" value="GCC48826.1"/>
    <property type="molecule type" value="Genomic_DNA"/>
</dbReference>
<accession>A0A401U1V1</accession>
<comment type="caution">
    <text evidence="1">The sequence shown here is derived from an EMBL/GenBank/DDBJ whole genome shotgun (WGS) entry which is preliminary data.</text>
</comment>
<protein>
    <submittedName>
        <fullName evidence="1">Uncharacterized protein</fullName>
    </submittedName>
</protein>
<sequence length="176" mass="19859">MEGLRRRARFHDLAADRDDVAVLAGHHRRHHAADVHVVLLRAVEQCAQQRRLARHEHQEERAVLGVLDQVQHRLELRLAVGRGEVDRDVAVVGRRGIRRLQRRRHGVARGDQLAPLIEVALGDHRILDDQHIVELRAQPGGGPVRASGQHTDGVAMRVAFDHELVVNAGRRPARIR</sequence>
<evidence type="ECO:0000313" key="2">
    <source>
        <dbReference type="Proteomes" id="UP000287033"/>
    </source>
</evidence>
<proteinExistence type="predicted"/>
<feature type="non-terminal residue" evidence="1">
    <location>
        <position position="176"/>
    </location>
</feature>
<dbReference type="Proteomes" id="UP000287033">
    <property type="component" value="Unassembled WGS sequence"/>
</dbReference>
<gene>
    <name evidence="1" type="ORF">chiPu_0032995</name>
</gene>